<accession>G7YR80</accession>
<keyword evidence="3" id="KW-1185">Reference proteome</keyword>
<evidence type="ECO:0000256" key="1">
    <source>
        <dbReference type="SAM" id="MobiDB-lite"/>
    </source>
</evidence>
<gene>
    <name evidence="2" type="ORF">CLF_108033</name>
</gene>
<dbReference type="AlphaFoldDB" id="G7YR80"/>
<reference evidence="2" key="1">
    <citation type="journal article" date="2011" name="Genome Biol.">
        <title>The draft genome of the carcinogenic human liver fluke Clonorchis sinensis.</title>
        <authorList>
            <person name="Wang X."/>
            <person name="Chen W."/>
            <person name="Huang Y."/>
            <person name="Sun J."/>
            <person name="Men J."/>
            <person name="Liu H."/>
            <person name="Luo F."/>
            <person name="Guo L."/>
            <person name="Lv X."/>
            <person name="Deng C."/>
            <person name="Zhou C."/>
            <person name="Fan Y."/>
            <person name="Li X."/>
            <person name="Huang L."/>
            <person name="Hu Y."/>
            <person name="Liang C."/>
            <person name="Hu X."/>
            <person name="Xu J."/>
            <person name="Yu X."/>
        </authorList>
    </citation>
    <scope>NUCLEOTIDE SEQUENCE [LARGE SCALE GENOMIC DNA]</scope>
    <source>
        <strain evidence="2">Henan</strain>
    </source>
</reference>
<protein>
    <submittedName>
        <fullName evidence="2">Uncharacterized protein</fullName>
    </submittedName>
</protein>
<dbReference type="EMBL" id="DF144019">
    <property type="protein sequence ID" value="GAA55460.1"/>
    <property type="molecule type" value="Genomic_DNA"/>
</dbReference>
<feature type="region of interest" description="Disordered" evidence="1">
    <location>
        <begin position="56"/>
        <end position="81"/>
    </location>
</feature>
<evidence type="ECO:0000313" key="2">
    <source>
        <dbReference type="EMBL" id="GAA55460.1"/>
    </source>
</evidence>
<sequence>MDDFDWLRQKGRKRTLGLLVTLSSPSAVQKILERVVSIQKAYLMIGRLSEDRPIKARKLDQSSSRGEVSRRLPDGASSADPKLNAKPIVVIAPCAPESTPRQPTATPDSSFYSTTAEPWNFKGSDALEEVSLTWTERPKYVELSAPLFVTFDKGAAVNFKPKRQLLSRTGSDERSQAAKVTNKTTTCADIDIGECCETRTTIETVKPSVSSSTPSNVTSLIVETVVAQDPDNQSLKPDHNKPECLSYTQLAMLIAGDSDVHTSTKVKRPQLNKPHTIRQIRKLLAGFKMQSSAKTSLMRAPPKELLGAATQRSKPHRDNFQIKPR</sequence>
<name>G7YR80_CLOSI</name>
<feature type="region of interest" description="Disordered" evidence="1">
    <location>
        <begin position="292"/>
        <end position="325"/>
    </location>
</feature>
<evidence type="ECO:0000313" key="3">
    <source>
        <dbReference type="Proteomes" id="UP000008909"/>
    </source>
</evidence>
<feature type="compositionally biased region" description="Basic and acidic residues" evidence="1">
    <location>
        <begin position="316"/>
        <end position="325"/>
    </location>
</feature>
<proteinExistence type="predicted"/>
<reference key="2">
    <citation type="submission" date="2011-10" db="EMBL/GenBank/DDBJ databases">
        <title>The genome and transcriptome sequence of Clonorchis sinensis provide insights into the carcinogenic liver fluke.</title>
        <authorList>
            <person name="Wang X."/>
            <person name="Huang Y."/>
            <person name="Chen W."/>
            <person name="Liu H."/>
            <person name="Guo L."/>
            <person name="Chen Y."/>
            <person name="Luo F."/>
            <person name="Zhou W."/>
            <person name="Sun J."/>
            <person name="Mao Q."/>
            <person name="Liang P."/>
            <person name="Zhou C."/>
            <person name="Tian Y."/>
            <person name="Men J."/>
            <person name="Lv X."/>
            <person name="Huang L."/>
            <person name="Zhou J."/>
            <person name="Hu Y."/>
            <person name="Li R."/>
            <person name="Zhang F."/>
            <person name="Lei H."/>
            <person name="Li X."/>
            <person name="Hu X."/>
            <person name="Liang C."/>
            <person name="Xu J."/>
            <person name="Wu Z."/>
            <person name="Yu X."/>
        </authorList>
    </citation>
    <scope>NUCLEOTIDE SEQUENCE</scope>
    <source>
        <strain>Henan</strain>
    </source>
</reference>
<organism evidence="2 3">
    <name type="scientific">Clonorchis sinensis</name>
    <name type="common">Chinese liver fluke</name>
    <dbReference type="NCBI Taxonomy" id="79923"/>
    <lineage>
        <taxon>Eukaryota</taxon>
        <taxon>Metazoa</taxon>
        <taxon>Spiralia</taxon>
        <taxon>Lophotrochozoa</taxon>
        <taxon>Platyhelminthes</taxon>
        <taxon>Trematoda</taxon>
        <taxon>Digenea</taxon>
        <taxon>Opisthorchiida</taxon>
        <taxon>Opisthorchiata</taxon>
        <taxon>Opisthorchiidae</taxon>
        <taxon>Clonorchis</taxon>
    </lineage>
</organism>
<dbReference type="Proteomes" id="UP000008909">
    <property type="component" value="Unassembled WGS sequence"/>
</dbReference>